<feature type="compositionally biased region" description="Polar residues" evidence="1">
    <location>
        <begin position="204"/>
        <end position="218"/>
    </location>
</feature>
<dbReference type="EMBL" id="PUHQ01000012">
    <property type="protein sequence ID" value="KAG0664803.1"/>
    <property type="molecule type" value="Genomic_DNA"/>
</dbReference>
<reference evidence="2 3" key="1">
    <citation type="submission" date="2020-11" db="EMBL/GenBank/DDBJ databases">
        <title>Kefir isolates.</title>
        <authorList>
            <person name="Marcisauskas S."/>
            <person name="Kim Y."/>
            <person name="Blasche S."/>
        </authorList>
    </citation>
    <scope>NUCLEOTIDE SEQUENCE [LARGE SCALE GENOMIC DNA]</scope>
    <source>
        <strain evidence="2 3">KR</strain>
    </source>
</reference>
<feature type="compositionally biased region" description="Basic and acidic residues" evidence="1">
    <location>
        <begin position="144"/>
        <end position="167"/>
    </location>
</feature>
<gene>
    <name evidence="2" type="ORF">C6P46_000940</name>
</gene>
<dbReference type="AlphaFoldDB" id="A0A9P7B7V3"/>
<feature type="region of interest" description="Disordered" evidence="1">
    <location>
        <begin position="233"/>
        <end position="252"/>
    </location>
</feature>
<feature type="compositionally biased region" description="Basic and acidic residues" evidence="1">
    <location>
        <begin position="233"/>
        <end position="248"/>
    </location>
</feature>
<dbReference type="OrthoDB" id="2526820at2759"/>
<evidence type="ECO:0000313" key="2">
    <source>
        <dbReference type="EMBL" id="KAG0664803.1"/>
    </source>
</evidence>
<protein>
    <submittedName>
        <fullName evidence="2">Uncharacterized protein</fullName>
    </submittedName>
</protein>
<accession>A0A9P7B7V3</accession>
<feature type="region of interest" description="Disordered" evidence="1">
    <location>
        <begin position="1"/>
        <end position="48"/>
    </location>
</feature>
<dbReference type="Proteomes" id="UP000777482">
    <property type="component" value="Unassembled WGS sequence"/>
</dbReference>
<evidence type="ECO:0000313" key="3">
    <source>
        <dbReference type="Proteomes" id="UP000777482"/>
    </source>
</evidence>
<keyword evidence="3" id="KW-1185">Reference proteome</keyword>
<organism evidence="2 3">
    <name type="scientific">Rhodotorula mucilaginosa</name>
    <name type="common">Yeast</name>
    <name type="synonym">Rhodotorula rubra</name>
    <dbReference type="NCBI Taxonomy" id="5537"/>
    <lineage>
        <taxon>Eukaryota</taxon>
        <taxon>Fungi</taxon>
        <taxon>Dikarya</taxon>
        <taxon>Basidiomycota</taxon>
        <taxon>Pucciniomycotina</taxon>
        <taxon>Microbotryomycetes</taxon>
        <taxon>Sporidiobolales</taxon>
        <taxon>Sporidiobolaceae</taxon>
        <taxon>Rhodotorula</taxon>
    </lineage>
</organism>
<feature type="compositionally biased region" description="Acidic residues" evidence="1">
    <location>
        <begin position="276"/>
        <end position="285"/>
    </location>
</feature>
<sequence length="325" mass="36004">MNSHGLYLPRPAPREAVPPVPSTSTCSDPPAPPTVTKAPPRNFAEARSAARAIRGDRIKTPFVRKGTAGKERDLTDLSVEQLTNMLAKNAQLLQSPETFAKLPGGDARLRSQQRRIADRISELNAVSQIKHDLDSTHLDVEEAKIKPRIKQEDGGHAKVEDEDRNDKEEEETSKPGRMQDVIENGPADEATSPSAKRRIAAQMLSRSPQSLTAGMSLSESIEIQRRAAERERRELERKSARMQVDAKRPTKTGELLRGALGVDSALSGYMFHAESDDSLDEDDIENWLNEGRKGTNGELNDEEDAQLNPLRTAYLEGWNRAEQEG</sequence>
<comment type="caution">
    <text evidence="2">The sequence shown here is derived from an EMBL/GenBank/DDBJ whole genome shotgun (WGS) entry which is preliminary data.</text>
</comment>
<name>A0A9P7B7V3_RHOMI</name>
<feature type="region of interest" description="Disordered" evidence="1">
    <location>
        <begin position="274"/>
        <end position="308"/>
    </location>
</feature>
<evidence type="ECO:0000256" key="1">
    <source>
        <dbReference type="SAM" id="MobiDB-lite"/>
    </source>
</evidence>
<proteinExistence type="predicted"/>
<feature type="region of interest" description="Disordered" evidence="1">
    <location>
        <begin position="144"/>
        <end position="218"/>
    </location>
</feature>